<dbReference type="InterPro" id="IPR003593">
    <property type="entry name" value="AAA+_ATPase"/>
</dbReference>
<protein>
    <recommendedName>
        <fullName evidence="4">NACHT domain-containing protein</fullName>
    </recommendedName>
</protein>
<dbReference type="PROSITE" id="PS50837">
    <property type="entry name" value="NACHT"/>
    <property type="match status" value="1"/>
</dbReference>
<dbReference type="Gene3D" id="2.130.10.10">
    <property type="entry name" value="YVTN repeat-like/Quinoprotein amine dehydrogenase"/>
    <property type="match status" value="6"/>
</dbReference>
<proteinExistence type="predicted"/>
<feature type="compositionally biased region" description="Low complexity" evidence="3">
    <location>
        <begin position="1159"/>
        <end position="1172"/>
    </location>
</feature>
<dbReference type="SUPFAM" id="SSF50969">
    <property type="entry name" value="YVTN repeat-like/Quinoprotein amine dehydrogenase"/>
    <property type="match status" value="1"/>
</dbReference>
<dbReference type="SUPFAM" id="SSF52540">
    <property type="entry name" value="P-loop containing nucleoside triphosphate hydrolases"/>
    <property type="match status" value="1"/>
</dbReference>
<dbReference type="Gene3D" id="1.25.40.370">
    <property type="match status" value="2"/>
</dbReference>
<gene>
    <name evidence="5" type="ORF">PEVE_00003488</name>
</gene>
<dbReference type="SMART" id="SM00320">
    <property type="entry name" value="WD40"/>
    <property type="match status" value="6"/>
</dbReference>
<feature type="compositionally biased region" description="Acidic residues" evidence="3">
    <location>
        <begin position="2827"/>
        <end position="2844"/>
    </location>
</feature>
<keyword evidence="1" id="KW-0853">WD repeat</keyword>
<keyword evidence="6" id="KW-1185">Reference proteome</keyword>
<name>A0ABN8QAH6_9CNID</name>
<dbReference type="InterPro" id="IPR011047">
    <property type="entry name" value="Quinoprotein_ADH-like_sf"/>
</dbReference>
<dbReference type="InterPro" id="IPR001680">
    <property type="entry name" value="WD40_rpt"/>
</dbReference>
<dbReference type="InterPro" id="IPR015943">
    <property type="entry name" value="WD40/YVTN_repeat-like_dom_sf"/>
</dbReference>
<feature type="region of interest" description="Disordered" evidence="3">
    <location>
        <begin position="1090"/>
        <end position="1194"/>
    </location>
</feature>
<evidence type="ECO:0000313" key="5">
    <source>
        <dbReference type="EMBL" id="CAH3160129.1"/>
    </source>
</evidence>
<dbReference type="InterPro" id="IPR007111">
    <property type="entry name" value="NACHT_NTPase"/>
</dbReference>
<feature type="compositionally biased region" description="Acidic residues" evidence="3">
    <location>
        <begin position="1175"/>
        <end position="1184"/>
    </location>
</feature>
<reference evidence="5 6" key="1">
    <citation type="submission" date="2022-05" db="EMBL/GenBank/DDBJ databases">
        <authorList>
            <consortium name="Genoscope - CEA"/>
            <person name="William W."/>
        </authorList>
    </citation>
    <scope>NUCLEOTIDE SEQUENCE [LARGE SCALE GENOMIC DNA]</scope>
</reference>
<comment type="caution">
    <text evidence="5">The sequence shown here is derived from an EMBL/GenBank/DDBJ whole genome shotgun (WGS) entry which is preliminary data.</text>
</comment>
<dbReference type="SMART" id="SM00382">
    <property type="entry name" value="AAA"/>
    <property type="match status" value="1"/>
</dbReference>
<dbReference type="InterPro" id="IPR052752">
    <property type="entry name" value="NACHT-WD_repeat"/>
</dbReference>
<dbReference type="SUPFAM" id="SSF50998">
    <property type="entry name" value="Quinoprotein alcohol dehydrogenase-like"/>
    <property type="match status" value="2"/>
</dbReference>
<dbReference type="InterPro" id="IPR011044">
    <property type="entry name" value="Quino_amine_DH_bsu"/>
</dbReference>
<sequence>MVDAKSISTLPGQEYQALPSLRTILPSECFLEVPRIPLNEVDVIFDNWLKAAGRTVLPQQKSYVIGAFQKCPLPLYLKLAFDEALRWKSYTPESDICLEQNVREIIDDMFQRLERRHGKILVSHALAYITASKNGLTEPELEDLLSLDDEVLNDVYQYWTPPVRRLPPLLWIRIRSDIGDYLTERGADGTQVVFWYHRQFIEAARERYLTAKQAKKIHSYMSDYFLGKWSGGVKKPFENKEGEKKSMDRLVAKQPLMFDSPEGKEIFNLRKLSELPFHLSHSENLDEMKEECLCNFEFLLAKIRGTSVPQLMSDFSSYLEVRPDDDDVQLLYECLQLSAYSLSNDRGQLPTQMIGRMYNFLQRQEQYPHVYKVLKEALNASTDCFLPNRKCLTAPGGALRSAIGLTQSGVDVISMGNDNRTIAVTSQTSEGLLIKIIDYRSGRELRKFTITEPTDMYQTNFNQLSQKDPDLLILAGSSKIFLLNTLTGQIVQEFEVTDDEWFSYHPQAPVRFADDENLLVAICPGALKIWDVKSGKMLHRLPLTDVNSDDELGSLDARGNYAVYNIRGKSTVHFVNVKIGKEVDNITLKYPKTNQGEAVFIKEVKITSQEQVAVIPSSLDNMRLYDLSGILIRELPNFKMEQGLHRLQINDDGKRVVTADMYEIITLNLETGEVERCLRSPIFRLRIYTRDGNNILAVGQDNILRVYDKSREEDDENQKETVITNIQGNTVADQITAISPSFDQRHVLATTIVQLRSGIDVWDAVSGKRVRRLTGLTVFPNPIRMFTATRGVGFIYDQNLPHYKVFNFVEGIIERNLEGKACKRMNAFGFIDNKRMMSFSRGRRYVKLWDVDNGKVVKVVKFREKRRFEEMLISNNGKMVVCSQASQMTQHTDKQLHLIAIDTTTFTHKCLSYKGEQLSLFKASISDDGNYLVNLVQYSQPLLWDLQTGNLICKLFDAEEYETASAVAVSGSSKTAVTATNGVGIKVWSVESGKVLCTIACSGVSEVYVSPDGEVIISRSQEVNRFDAWDMKTARQLASFTTDGFPNHVETLGDRLALALGENPNLMVLRLHRSNPRAQVYISVVRIGTHSSHHEEPMDQAKQDADSKDKESDSESDKNSTERNKDDESQSEKSSQHEDDNKNDSDKEESDDDDRKSKSSQSSVGSRRSSSSQREEEEGKDEEDLQKGDENCQNDFVMNETVDNLSYEEKVKKALKGDTDFHYPENVKIVRIFTSSTFTDTSVERNTLMERVYPRLKSYCQERGYDFQVVDMRWGVRDESTDDHMTTELCMRELRACQKLSTGPNFITFLGQKYGYRPFPVKITASEFEKLLAAVDKEDDRQMLKKWFWRDDNAVPAQYLLQPITSLLPYYRNYENEELRKKASAEWWAVFERMQVVLRMAADKALEKESDRHKYYQSVTEDEIRRGVINATQQDKRCFWFKRVITDLDDNLSDSNSGKFLDKTWGNPSTVDKNAQDLLNKLREKDLPGALPNNNVIQYDVKWHNNGIDPSTSQEHAQYIEKLCTDFYGTLTDKINHGIEKERLIDTKDPITNEIFQQGTFCKKKCKLFHGRDEFLTKVKEKVTRDRVAVLFGESGCGKTSLMAKIATEVKKWVNEDSTTVIFRFIGTTPDSSDARSLMRSICQQIVRVDASEDSEEEKVPQDIRSLLEFFPKCLDKHSSSSTPIVLVLDSLDQMSDDDAGRELDWVPREFPDNVYLILSTLPGEEYICLPKLQEKYDEANLLEVPEMPVETAKQILDSWLKSSQRCLQTEQEKIVLEAFKKCPLPLYLKLSFDEACRWKSYTPPSDMELAPTIKGIIHNLFDRVERLHGKVLVSQALAYVTASRNGLTEPELEDILSLDDVVLNDVYQYWTPPIRRLPPLLWIRIRADIGDYLIDRGADGAQVIYWYHRQFIEVARERYLGTKQAVGIHSNMSEYFLGKWSNGVKKSFVDKKGKKMSMDRLVPKQPLMFDSDDDKPVFNLRMLSELPHHLLHSNQLQTLKQEGLLNFEFLLTKVRAMSVEALLQDFNAALSLHPDDKEFDLLSKCLALSTHPLREDPRQLPVQLIGRLFKYLNKEGYPYLKKVLEAAQNPSVPAFIPNQQCLTPAGGSLVQSLSNEEFHGGIEYVNFTSDSKTIVTCNRGSEGLCLLYLDIRSGRRQRKVCFDESGTDVNSCWRAIISPLNDDIFLACGSSANMYLVNARTNKILQEYQPMKDKRNWFRSFPSVAFASDGELLVALGDASVRVWETESGKLLHDITVPDVNVEEEFGSLDAQGELAVYCLHGKKTVHVVNVKTGKEVRKINIDVAKEKILEKWEERNVKEIHLTSRYHLLAVSEASLQPQLKIYNPANGQHVSDLPDFGISYNNRLVVTEDGRSVIAIRNNHELVRWDLDNGESTVVARLQPAFGIFGRKGDFVATAGSDGVLRVYDARESVDEDVTDVAAVTGGFADSIWMLSAAADNRHVIANCTVKMMPEIAVWDAIAGVKVRAIKAYNLPQPLRMLNDKVGVGRIAVGVPTKDSFDHYKVLNFDEGKTLRVLQGKSSKRMEAIGFIDDKNFIGLSRGRRNLKVWDVTTGKVVKQYKLRQKYRIEAILISEDGSTVICSQASFYVQHEESTVPLLAFNTKTGVHRQLEPAEDEQLNLDGAAITEDGKYFLQQLQNAGKSAMWDTTTGRIVYFLDDANWGRSMVAMSSKSMRAVTSNSDGNGVQVWDVKSGKLLYEFPSGEITKIYMIRDGTIAITVDTKGYQPSSFEAWDLINGKKLTTYTVDTNPFAICQLGDDIAFAAVASVTVMSLRLHLPGKKRTNLGPSSYGSYKELSEFKGMLDACDPNDVDEDKDDDDSGVMQ</sequence>
<dbReference type="Gene3D" id="3.40.50.300">
    <property type="entry name" value="P-loop containing nucleotide triphosphate hydrolases"/>
    <property type="match status" value="1"/>
</dbReference>
<dbReference type="InterPro" id="IPR025139">
    <property type="entry name" value="DUF4062"/>
</dbReference>
<feature type="region of interest" description="Disordered" evidence="3">
    <location>
        <begin position="2825"/>
        <end position="2844"/>
    </location>
</feature>
<dbReference type="Pfam" id="PF13271">
    <property type="entry name" value="DUF4062"/>
    <property type="match status" value="1"/>
</dbReference>
<evidence type="ECO:0000256" key="1">
    <source>
        <dbReference type="ARBA" id="ARBA00022574"/>
    </source>
</evidence>
<keyword evidence="2" id="KW-0677">Repeat</keyword>
<evidence type="ECO:0000259" key="4">
    <source>
        <dbReference type="PROSITE" id="PS50837"/>
    </source>
</evidence>
<evidence type="ECO:0000313" key="6">
    <source>
        <dbReference type="Proteomes" id="UP001159427"/>
    </source>
</evidence>
<dbReference type="Pfam" id="PF05729">
    <property type="entry name" value="NACHT"/>
    <property type="match status" value="1"/>
</dbReference>
<dbReference type="PANTHER" id="PTHR19871">
    <property type="entry name" value="BETA TRANSDUCIN-RELATED PROTEIN"/>
    <property type="match status" value="1"/>
</dbReference>
<evidence type="ECO:0000256" key="3">
    <source>
        <dbReference type="SAM" id="MobiDB-lite"/>
    </source>
</evidence>
<dbReference type="InterPro" id="IPR027417">
    <property type="entry name" value="P-loop_NTPase"/>
</dbReference>
<dbReference type="EMBL" id="CALNXI010001207">
    <property type="protein sequence ID" value="CAH3160129.1"/>
    <property type="molecule type" value="Genomic_DNA"/>
</dbReference>
<evidence type="ECO:0000256" key="2">
    <source>
        <dbReference type="ARBA" id="ARBA00022737"/>
    </source>
</evidence>
<organism evidence="5 6">
    <name type="scientific">Porites evermanni</name>
    <dbReference type="NCBI Taxonomy" id="104178"/>
    <lineage>
        <taxon>Eukaryota</taxon>
        <taxon>Metazoa</taxon>
        <taxon>Cnidaria</taxon>
        <taxon>Anthozoa</taxon>
        <taxon>Hexacorallia</taxon>
        <taxon>Scleractinia</taxon>
        <taxon>Fungiina</taxon>
        <taxon>Poritidae</taxon>
        <taxon>Porites</taxon>
    </lineage>
</organism>
<dbReference type="Proteomes" id="UP001159427">
    <property type="component" value="Unassembled WGS sequence"/>
</dbReference>
<feature type="compositionally biased region" description="Basic and acidic residues" evidence="3">
    <location>
        <begin position="1092"/>
        <end position="1145"/>
    </location>
</feature>
<dbReference type="InterPro" id="IPR057588">
    <property type="entry name" value="NWD1/2-like_WH"/>
</dbReference>
<accession>A0ABN8QAH6</accession>
<dbReference type="PANTHER" id="PTHR19871:SF14">
    <property type="entry name" value="DUF4062 DOMAIN-CONTAINING PROTEIN"/>
    <property type="match status" value="1"/>
</dbReference>
<feature type="domain" description="NACHT" evidence="4">
    <location>
        <begin position="1587"/>
        <end position="1724"/>
    </location>
</feature>
<dbReference type="Pfam" id="PF25469">
    <property type="entry name" value="WHD_NWD1"/>
    <property type="match status" value="2"/>
</dbReference>